<keyword evidence="3" id="KW-0804">Transcription</keyword>
<dbReference type="OrthoDB" id="9799384at2"/>
<evidence type="ECO:0000256" key="2">
    <source>
        <dbReference type="ARBA" id="ARBA00023125"/>
    </source>
</evidence>
<dbReference type="EMBL" id="FXAM01000001">
    <property type="protein sequence ID" value="SMF94626.1"/>
    <property type="molecule type" value="Genomic_DNA"/>
</dbReference>
<sequence>MDEEMERFCGDLLQSVREMKTATWACKTEYVEQPDGSARRIVTRADGTVEEDGVIPAERWAALNARAKAGLSQAEFAKSLGVSKRTLQEWEQGRKRPSGAARVLLGIVARHPEVLRDAPP</sequence>
<evidence type="ECO:0000256" key="1">
    <source>
        <dbReference type="ARBA" id="ARBA00023015"/>
    </source>
</evidence>
<dbReference type="InterPro" id="IPR052359">
    <property type="entry name" value="HTH-type_reg/antitoxin"/>
</dbReference>
<dbReference type="PANTHER" id="PTHR36511:SF4">
    <property type="entry name" value="ANTITOXIN MQSA"/>
    <property type="match status" value="1"/>
</dbReference>
<dbReference type="InterPro" id="IPR001387">
    <property type="entry name" value="Cro/C1-type_HTH"/>
</dbReference>
<evidence type="ECO:0000313" key="5">
    <source>
        <dbReference type="EMBL" id="SMF94626.1"/>
    </source>
</evidence>
<feature type="domain" description="HTH cro/C1-type" evidence="4">
    <location>
        <begin position="64"/>
        <end position="98"/>
    </location>
</feature>
<keyword evidence="2" id="KW-0238">DNA-binding</keyword>
<dbReference type="PANTHER" id="PTHR36511">
    <property type="entry name" value="MERR FAMILY BACTERIAL REGULATORY PROTEIN"/>
    <property type="match status" value="1"/>
</dbReference>
<keyword evidence="1" id="KW-0805">Transcription regulation</keyword>
<evidence type="ECO:0000259" key="4">
    <source>
        <dbReference type="PROSITE" id="PS50943"/>
    </source>
</evidence>
<name>A0A1Y6CWJ3_9GAMM</name>
<dbReference type="Gene3D" id="1.10.260.40">
    <property type="entry name" value="lambda repressor-like DNA-binding domains"/>
    <property type="match status" value="1"/>
</dbReference>
<evidence type="ECO:0000256" key="3">
    <source>
        <dbReference type="ARBA" id="ARBA00023163"/>
    </source>
</evidence>
<protein>
    <submittedName>
        <fullName evidence="5">Putative transcriptional regulator</fullName>
    </submittedName>
</protein>
<dbReference type="Pfam" id="PF01381">
    <property type="entry name" value="HTH_3"/>
    <property type="match status" value="1"/>
</dbReference>
<reference evidence="5 6" key="1">
    <citation type="submission" date="2016-12" db="EMBL/GenBank/DDBJ databases">
        <authorList>
            <person name="Song W.-J."/>
            <person name="Kurnit D.M."/>
        </authorList>
    </citation>
    <scope>NUCLEOTIDE SEQUENCE [LARGE SCALE GENOMIC DNA]</scope>
    <source>
        <strain evidence="5 6">175</strain>
    </source>
</reference>
<dbReference type="SUPFAM" id="SSF47413">
    <property type="entry name" value="lambda repressor-like DNA-binding domains"/>
    <property type="match status" value="1"/>
</dbReference>
<proteinExistence type="predicted"/>
<organism evidence="5 6">
    <name type="scientific">Methylomagnum ishizawai</name>
    <dbReference type="NCBI Taxonomy" id="1760988"/>
    <lineage>
        <taxon>Bacteria</taxon>
        <taxon>Pseudomonadati</taxon>
        <taxon>Pseudomonadota</taxon>
        <taxon>Gammaproteobacteria</taxon>
        <taxon>Methylococcales</taxon>
        <taxon>Methylococcaceae</taxon>
        <taxon>Methylomagnum</taxon>
    </lineage>
</organism>
<dbReference type="Proteomes" id="UP000192923">
    <property type="component" value="Unassembled WGS sequence"/>
</dbReference>
<dbReference type="AlphaFoldDB" id="A0A1Y6CWJ3"/>
<dbReference type="GO" id="GO:0003677">
    <property type="term" value="F:DNA binding"/>
    <property type="evidence" value="ECO:0007669"/>
    <property type="project" value="UniProtKB-KW"/>
</dbReference>
<dbReference type="PROSITE" id="PS50943">
    <property type="entry name" value="HTH_CROC1"/>
    <property type="match status" value="1"/>
</dbReference>
<evidence type="ECO:0000313" key="6">
    <source>
        <dbReference type="Proteomes" id="UP000192923"/>
    </source>
</evidence>
<dbReference type="CDD" id="cd00093">
    <property type="entry name" value="HTH_XRE"/>
    <property type="match status" value="1"/>
</dbReference>
<dbReference type="RefSeq" id="WP_085212162.1">
    <property type="nucleotide sequence ID" value="NZ_FXAM01000001.1"/>
</dbReference>
<accession>A0A1Y6CWJ3</accession>
<dbReference type="STRING" id="1760988.SAMN02949497_1947"/>
<keyword evidence="6" id="KW-1185">Reference proteome</keyword>
<dbReference type="InterPro" id="IPR010982">
    <property type="entry name" value="Lambda_DNA-bd_dom_sf"/>
</dbReference>
<gene>
    <name evidence="5" type="ORF">SAMN02949497_1947</name>
</gene>